<feature type="domain" description="Insertion element IS402-like" evidence="1">
    <location>
        <begin position="8"/>
        <end position="77"/>
    </location>
</feature>
<name>A0ABQ2H621_9PSED</name>
<dbReference type="PANTHER" id="PTHR46637:SF1">
    <property type="entry name" value="BLL5188 PROTEIN"/>
    <property type="match status" value="1"/>
</dbReference>
<accession>A0ABQ2H621</accession>
<reference evidence="3" key="1">
    <citation type="journal article" date="2019" name="Int. J. Syst. Evol. Microbiol.">
        <title>The Global Catalogue of Microorganisms (GCM) 10K type strain sequencing project: providing services to taxonomists for standard genome sequencing and annotation.</title>
        <authorList>
            <consortium name="The Broad Institute Genomics Platform"/>
            <consortium name="The Broad Institute Genome Sequencing Center for Infectious Disease"/>
            <person name="Wu L."/>
            <person name="Ma J."/>
        </authorList>
    </citation>
    <scope>NUCLEOTIDE SEQUENCE [LARGE SCALE GENOMIC DNA]</scope>
    <source>
        <strain evidence="3">JCM 13501</strain>
    </source>
</reference>
<comment type="caution">
    <text evidence="2">The sequence shown here is derived from an EMBL/GenBank/DDBJ whole genome shotgun (WGS) entry which is preliminary data.</text>
</comment>
<evidence type="ECO:0000259" key="1">
    <source>
        <dbReference type="Pfam" id="PF13340"/>
    </source>
</evidence>
<evidence type="ECO:0000313" key="3">
    <source>
        <dbReference type="Proteomes" id="UP000616499"/>
    </source>
</evidence>
<dbReference type="PANTHER" id="PTHR46637">
    <property type="entry name" value="TIS1421-TRANSPOSASE PROTEIN A"/>
    <property type="match status" value="1"/>
</dbReference>
<sequence length="99" mass="11080">MRHCKEITAALWKRIKPLLSERKLSSKGGRPRLDDELALNGIVFVLRTGIPWEDLPQELGYGSGMSCWSRLKQWQVCAVSGTACIVCCSKSCATQIVWI</sequence>
<dbReference type="InterPro" id="IPR052909">
    <property type="entry name" value="Transposase_6_like"/>
</dbReference>
<proteinExistence type="predicted"/>
<protein>
    <recommendedName>
        <fullName evidence="1">Insertion element IS402-like domain-containing protein</fullName>
    </recommendedName>
</protein>
<dbReference type="Pfam" id="PF13340">
    <property type="entry name" value="DUF4096"/>
    <property type="match status" value="1"/>
</dbReference>
<dbReference type="InterPro" id="IPR025161">
    <property type="entry name" value="IS402-like_dom"/>
</dbReference>
<gene>
    <name evidence="2" type="ORF">GCM10009425_48970</name>
</gene>
<keyword evidence="3" id="KW-1185">Reference proteome</keyword>
<dbReference type="EMBL" id="BMNW01000042">
    <property type="protein sequence ID" value="GGM32707.1"/>
    <property type="molecule type" value="Genomic_DNA"/>
</dbReference>
<evidence type="ECO:0000313" key="2">
    <source>
        <dbReference type="EMBL" id="GGM32707.1"/>
    </source>
</evidence>
<organism evidence="2 3">
    <name type="scientific">Pseudomonas asuensis</name>
    <dbReference type="NCBI Taxonomy" id="1825787"/>
    <lineage>
        <taxon>Bacteria</taxon>
        <taxon>Pseudomonadati</taxon>
        <taxon>Pseudomonadota</taxon>
        <taxon>Gammaproteobacteria</taxon>
        <taxon>Pseudomonadales</taxon>
        <taxon>Pseudomonadaceae</taxon>
        <taxon>Pseudomonas</taxon>
    </lineage>
</organism>
<dbReference type="Proteomes" id="UP000616499">
    <property type="component" value="Unassembled WGS sequence"/>
</dbReference>